<evidence type="ECO:0000313" key="9">
    <source>
        <dbReference type="Proteomes" id="UP000006054"/>
    </source>
</evidence>
<evidence type="ECO:0000256" key="2">
    <source>
        <dbReference type="ARBA" id="ARBA00022692"/>
    </source>
</evidence>
<evidence type="ECO:0000256" key="3">
    <source>
        <dbReference type="ARBA" id="ARBA00022989"/>
    </source>
</evidence>
<dbReference type="KEGG" id="fli:Fleli_1921"/>
<evidence type="ECO:0000256" key="5">
    <source>
        <dbReference type="SAM" id="MobiDB-lite"/>
    </source>
</evidence>
<dbReference type="OrthoDB" id="980719at2"/>
<feature type="compositionally biased region" description="Polar residues" evidence="5">
    <location>
        <begin position="190"/>
        <end position="201"/>
    </location>
</feature>
<dbReference type="EMBL" id="CP003345">
    <property type="protein sequence ID" value="AFM04311.1"/>
    <property type="molecule type" value="Genomic_DNA"/>
</dbReference>
<feature type="transmembrane region" description="Helical" evidence="6">
    <location>
        <begin position="88"/>
        <end position="110"/>
    </location>
</feature>
<dbReference type="InterPro" id="IPR021147">
    <property type="entry name" value="DUF697"/>
</dbReference>
<feature type="compositionally biased region" description="Basic and acidic residues" evidence="5">
    <location>
        <begin position="157"/>
        <end position="189"/>
    </location>
</feature>
<dbReference type="RefSeq" id="WP_014797762.1">
    <property type="nucleotide sequence ID" value="NC_018018.1"/>
</dbReference>
<accession>I4AK26</accession>
<dbReference type="STRING" id="880071.Fleli_1921"/>
<dbReference type="GO" id="GO:0016020">
    <property type="term" value="C:membrane"/>
    <property type="evidence" value="ECO:0007669"/>
    <property type="project" value="UniProtKB-SubCell"/>
</dbReference>
<dbReference type="HOGENOM" id="CLU_076562_0_0_10"/>
<dbReference type="AlphaFoldDB" id="I4AK26"/>
<gene>
    <name evidence="8" type="ordered locus">Fleli_1921</name>
</gene>
<keyword evidence="3 6" id="KW-1133">Transmembrane helix</keyword>
<evidence type="ECO:0000256" key="6">
    <source>
        <dbReference type="SAM" id="Phobius"/>
    </source>
</evidence>
<comment type="subcellular location">
    <subcellularLocation>
        <location evidence="1">Membrane</location>
        <topology evidence="1">Multi-pass membrane protein</topology>
    </subcellularLocation>
</comment>
<name>I4AK26_BERLS</name>
<dbReference type="Pfam" id="PF09851">
    <property type="entry name" value="SHOCT"/>
    <property type="match status" value="1"/>
</dbReference>
<proteinExistence type="predicted"/>
<evidence type="ECO:0000259" key="7">
    <source>
        <dbReference type="Pfam" id="PF09851"/>
    </source>
</evidence>
<keyword evidence="4 6" id="KW-0472">Membrane</keyword>
<organism evidence="8 9">
    <name type="scientific">Bernardetia litoralis (strain ATCC 23117 / DSM 6794 / NBRC 15988 / NCIMB 1366 / Fx l1 / Sio-4)</name>
    <name type="common">Flexibacter litoralis</name>
    <dbReference type="NCBI Taxonomy" id="880071"/>
    <lineage>
        <taxon>Bacteria</taxon>
        <taxon>Pseudomonadati</taxon>
        <taxon>Bacteroidota</taxon>
        <taxon>Cytophagia</taxon>
        <taxon>Cytophagales</taxon>
        <taxon>Bernardetiaceae</taxon>
        <taxon>Bernardetia</taxon>
    </lineage>
</organism>
<evidence type="ECO:0000313" key="8">
    <source>
        <dbReference type="EMBL" id="AFM04311.1"/>
    </source>
</evidence>
<protein>
    <submittedName>
        <fullName evidence="8">Uncharacterized protein associated with GTPases</fullName>
    </submittedName>
</protein>
<dbReference type="InterPro" id="IPR018649">
    <property type="entry name" value="SHOCT"/>
</dbReference>
<dbReference type="Proteomes" id="UP000006054">
    <property type="component" value="Chromosome"/>
</dbReference>
<feature type="region of interest" description="Disordered" evidence="5">
    <location>
        <begin position="147"/>
        <end position="222"/>
    </location>
</feature>
<keyword evidence="2 6" id="KW-0812">Transmembrane</keyword>
<keyword evidence="9" id="KW-1185">Reference proteome</keyword>
<sequence>MSQAKIQAESIVQKHVLWSMGMGALPIPFLDTIAVSAMQYEMLKQVSNLYGFEMSENMSKSLISMLAGGTLVRMGASAVKTIPIIGSFLVGGAMVVLSGASTYAIGNVFIQHFESGGDLFDIDTEKFKNFYNEKFEQGKEYAAEMKDKAKNSMNNNEEEKVKTDLGKKDKPAMETDPNAPKDGKYEHQFQNKSGENKTPQNEPKKEENQTQESDDEKELRDAKIAELKDLKAKGILTDDEYKRMKKKIMS</sequence>
<feature type="transmembrane region" description="Helical" evidence="6">
    <location>
        <begin position="16"/>
        <end position="38"/>
    </location>
</feature>
<dbReference type="eggNOG" id="COG3597">
    <property type="taxonomic scope" value="Bacteria"/>
</dbReference>
<feature type="domain" description="SHOCT" evidence="7">
    <location>
        <begin position="223"/>
        <end position="249"/>
    </location>
</feature>
<evidence type="ECO:0000256" key="1">
    <source>
        <dbReference type="ARBA" id="ARBA00004141"/>
    </source>
</evidence>
<evidence type="ECO:0000256" key="4">
    <source>
        <dbReference type="ARBA" id="ARBA00023136"/>
    </source>
</evidence>
<reference evidence="9" key="1">
    <citation type="submission" date="2012-06" db="EMBL/GenBank/DDBJ databases">
        <title>The complete genome of Flexibacter litoralis DSM 6794.</title>
        <authorList>
            <person name="Lucas S."/>
            <person name="Copeland A."/>
            <person name="Lapidus A."/>
            <person name="Glavina del Rio T."/>
            <person name="Dalin E."/>
            <person name="Tice H."/>
            <person name="Bruce D."/>
            <person name="Goodwin L."/>
            <person name="Pitluck S."/>
            <person name="Peters L."/>
            <person name="Ovchinnikova G."/>
            <person name="Lu M."/>
            <person name="Kyrpides N."/>
            <person name="Mavromatis K."/>
            <person name="Ivanova N."/>
            <person name="Brettin T."/>
            <person name="Detter J.C."/>
            <person name="Han C."/>
            <person name="Larimer F."/>
            <person name="Land M."/>
            <person name="Hauser L."/>
            <person name="Markowitz V."/>
            <person name="Cheng J.-F."/>
            <person name="Hugenholtz P."/>
            <person name="Woyke T."/>
            <person name="Wu D."/>
            <person name="Spring S."/>
            <person name="Lang E."/>
            <person name="Kopitz M."/>
            <person name="Brambilla E."/>
            <person name="Klenk H.-P."/>
            <person name="Eisen J.A."/>
        </authorList>
    </citation>
    <scope>NUCLEOTIDE SEQUENCE [LARGE SCALE GENOMIC DNA]</scope>
    <source>
        <strain evidence="9">ATCC 23117 / DSM 6794 / NBRC 15988 / NCIMB 1366 / Sio-4</strain>
    </source>
</reference>
<dbReference type="Pfam" id="PF05128">
    <property type="entry name" value="DUF697"/>
    <property type="match status" value="1"/>
</dbReference>